<feature type="transmembrane region" description="Helical" evidence="6">
    <location>
        <begin position="317"/>
        <end position="336"/>
    </location>
</feature>
<evidence type="ECO:0000256" key="5">
    <source>
        <dbReference type="ARBA" id="ARBA00023136"/>
    </source>
</evidence>
<keyword evidence="3 6" id="KW-0812">Transmembrane</keyword>
<feature type="transmembrane region" description="Helical" evidence="6">
    <location>
        <begin position="245"/>
        <end position="266"/>
    </location>
</feature>
<dbReference type="InterPro" id="IPR050833">
    <property type="entry name" value="Poly_Biosynth_Transport"/>
</dbReference>
<gene>
    <name evidence="7" type="ORF">BROFUL_01152</name>
</gene>
<evidence type="ECO:0000313" key="7">
    <source>
        <dbReference type="EMBL" id="KKO20127.1"/>
    </source>
</evidence>
<feature type="transmembrane region" description="Helical" evidence="6">
    <location>
        <begin position="409"/>
        <end position="434"/>
    </location>
</feature>
<feature type="transmembrane region" description="Helical" evidence="6">
    <location>
        <begin position="348"/>
        <end position="378"/>
    </location>
</feature>
<evidence type="ECO:0000256" key="6">
    <source>
        <dbReference type="SAM" id="Phobius"/>
    </source>
</evidence>
<dbReference type="Pfam" id="PF01943">
    <property type="entry name" value="Polysacc_synt"/>
    <property type="match status" value="1"/>
</dbReference>
<dbReference type="PANTHER" id="PTHR30250:SF27">
    <property type="entry name" value="POLYSACCHARIDE BIOSYNTHESIS PROTEIN"/>
    <property type="match status" value="1"/>
</dbReference>
<feature type="transmembrane region" description="Helical" evidence="6">
    <location>
        <begin position="385"/>
        <end position="403"/>
    </location>
</feature>
<accession>A0A0M2UWC3</accession>
<evidence type="ECO:0000256" key="2">
    <source>
        <dbReference type="ARBA" id="ARBA00022475"/>
    </source>
</evidence>
<feature type="transmembrane region" description="Helical" evidence="6">
    <location>
        <begin position="142"/>
        <end position="163"/>
    </location>
</feature>
<comment type="caution">
    <text evidence="7">The sequence shown here is derived from an EMBL/GenBank/DDBJ whole genome shotgun (WGS) entry which is preliminary data.</text>
</comment>
<feature type="transmembrane region" description="Helical" evidence="6">
    <location>
        <begin position="199"/>
        <end position="217"/>
    </location>
</feature>
<feature type="transmembrane region" description="Helical" evidence="6">
    <location>
        <begin position="446"/>
        <end position="464"/>
    </location>
</feature>
<name>A0A0M2UWC3_9BACT</name>
<dbReference type="CDD" id="cd13128">
    <property type="entry name" value="MATE_Wzx_like"/>
    <property type="match status" value="1"/>
</dbReference>
<feature type="transmembrane region" description="Helical" evidence="6">
    <location>
        <begin position="30"/>
        <end position="51"/>
    </location>
</feature>
<organism evidence="7 8">
    <name type="scientific">Candidatus Brocadia fulgida</name>
    <dbReference type="NCBI Taxonomy" id="380242"/>
    <lineage>
        <taxon>Bacteria</taxon>
        <taxon>Pseudomonadati</taxon>
        <taxon>Planctomycetota</taxon>
        <taxon>Candidatus Brocadiia</taxon>
        <taxon>Candidatus Brocadiales</taxon>
        <taxon>Candidatus Brocadiaceae</taxon>
        <taxon>Candidatus Brocadia</taxon>
    </lineage>
</organism>
<dbReference type="EMBL" id="LAQJ01000124">
    <property type="protein sequence ID" value="KKO20127.1"/>
    <property type="molecule type" value="Genomic_DNA"/>
</dbReference>
<protein>
    <submittedName>
        <fullName evidence="7">Uncharacterized protein</fullName>
    </submittedName>
</protein>
<reference evidence="7 8" key="1">
    <citation type="journal article" date="2013" name="BMC Microbiol.">
        <title>Identification of the type II cytochrome c maturation pathway in anammox bacteria by comparative genomics.</title>
        <authorList>
            <person name="Ferousi C."/>
            <person name="Speth D.R."/>
            <person name="Reimann J."/>
            <person name="Op den Camp H.J."/>
            <person name="Allen J.W."/>
            <person name="Keltjens J.T."/>
            <person name="Jetten M.S."/>
        </authorList>
    </citation>
    <scope>NUCLEOTIDE SEQUENCE [LARGE SCALE GENOMIC DNA]</scope>
    <source>
        <strain evidence="7">RU1</strain>
    </source>
</reference>
<feature type="transmembrane region" description="Helical" evidence="6">
    <location>
        <begin position="175"/>
        <end position="193"/>
    </location>
</feature>
<evidence type="ECO:0000256" key="1">
    <source>
        <dbReference type="ARBA" id="ARBA00004651"/>
    </source>
</evidence>
<dbReference type="AlphaFoldDB" id="A0A0M2UWC3"/>
<keyword evidence="5 6" id="KW-0472">Membrane</keyword>
<proteinExistence type="predicted"/>
<dbReference type="InterPro" id="IPR002797">
    <property type="entry name" value="Polysacc_synth"/>
</dbReference>
<sequence>MENSAITEEGEKTLYQKDIKTIAKGAGINCFGEIIGTIFAFVFNLILARWLSADYVGLFFLGMCINRFVTDMSVCGFGYGILRYVSIFYQERDIQRTKGAIISGLIIVIPLSILCAIVLYSMSDTISVSFFHKPEVSSVTKIMVFAIPFAAASEVLLSSIQALRIMKYKVYVKRLIIPITQVVIFLILLSLGMQFKSALISYTVSIVLGAFFALYFFRKKFAIFDKKITAIYNFSELAKFSATRLFSQLVIFFCVWTDTFMIGYFMTSKDVGVYNIVCRLILLGTLIFYSFGTIFAPIISSSYYKKDLDSLKRYYAVVTKWAFVLTFPYYLLLILLPDYALNIFGEGYLAGINCLIILSFARIIDVLTGPCGLIITMIGKPLVNLYNELGTFVLNIILNLFLIPKYGIVGAAIATTISVTLINLIRIFEVYTILKIHPYNASYVKHFLSGLVLIGSVISAKHFIFPHCGIPFIAGITLGCLCLYFVVFRLLGLDEEDYIMLNLIRKRVSYGTTEG</sequence>
<keyword evidence="4 6" id="KW-1133">Transmembrane helix</keyword>
<feature type="transmembrane region" description="Helical" evidence="6">
    <location>
        <begin position="57"/>
        <end position="79"/>
    </location>
</feature>
<evidence type="ECO:0000313" key="8">
    <source>
        <dbReference type="Proteomes" id="UP000034954"/>
    </source>
</evidence>
<dbReference type="PANTHER" id="PTHR30250">
    <property type="entry name" value="PST FAMILY PREDICTED COLANIC ACID TRANSPORTER"/>
    <property type="match status" value="1"/>
</dbReference>
<keyword evidence="2" id="KW-1003">Cell membrane</keyword>
<keyword evidence="8" id="KW-1185">Reference proteome</keyword>
<evidence type="ECO:0000256" key="3">
    <source>
        <dbReference type="ARBA" id="ARBA00022692"/>
    </source>
</evidence>
<dbReference type="GO" id="GO:0005886">
    <property type="term" value="C:plasma membrane"/>
    <property type="evidence" value="ECO:0007669"/>
    <property type="project" value="UniProtKB-SubCell"/>
</dbReference>
<comment type="subcellular location">
    <subcellularLocation>
        <location evidence="1">Cell membrane</location>
        <topology evidence="1">Multi-pass membrane protein</topology>
    </subcellularLocation>
</comment>
<feature type="transmembrane region" description="Helical" evidence="6">
    <location>
        <begin position="100"/>
        <end position="122"/>
    </location>
</feature>
<dbReference type="Proteomes" id="UP000034954">
    <property type="component" value="Unassembled WGS sequence"/>
</dbReference>
<feature type="transmembrane region" description="Helical" evidence="6">
    <location>
        <begin position="272"/>
        <end position="296"/>
    </location>
</feature>
<evidence type="ECO:0000256" key="4">
    <source>
        <dbReference type="ARBA" id="ARBA00022989"/>
    </source>
</evidence>
<feature type="transmembrane region" description="Helical" evidence="6">
    <location>
        <begin position="470"/>
        <end position="491"/>
    </location>
</feature>